<sequence>MCGIYASNLIIKGVNGRPRIDAAGKNSMGKAIWVVVGNNVIIDNVEMYGAKVRDLNGAALRLEGTGFTLRNSFLHDNENGILSGANAASDIVIEGTEFGRNGYGTGQTHNLYIGKVRSLMFRGNFSHDAHVGHNLKSRAQTNYILYNRFSSLRPGETGSTAAGQPSYEIDLPNAGTSYVIGNVIQQPAANQNGAMLAYGEEGASNTGHDLYVVNNTFLNDDTARGVFVMVGSGVTKPVLLQNNIFSGIGTLSTQVSTVAKTNYRSVAPGFVNRAAYDLRPTASPLVVDAGTAPGVSATGYVLKPVAQYKHVAKSFARPVSGALDIGAYESTSTAP</sequence>
<keyword evidence="2" id="KW-1185">Reference proteome</keyword>
<dbReference type="AlphaFoldDB" id="A0A2D2DVH0"/>
<dbReference type="EMBL" id="CP024608">
    <property type="protein sequence ID" value="ATQ78968.1"/>
    <property type="molecule type" value="Genomic_DNA"/>
</dbReference>
<evidence type="ECO:0000313" key="2">
    <source>
        <dbReference type="Proteomes" id="UP000229897"/>
    </source>
</evidence>
<proteinExistence type="predicted"/>
<evidence type="ECO:0008006" key="3">
    <source>
        <dbReference type="Google" id="ProtNLM"/>
    </source>
</evidence>
<protein>
    <recommendedName>
        <fullName evidence="3">Right handed beta helix domain-containing protein</fullName>
    </recommendedName>
</protein>
<evidence type="ECO:0000313" key="1">
    <source>
        <dbReference type="EMBL" id="ATQ78968.1"/>
    </source>
</evidence>
<gene>
    <name evidence="1" type="ORF">CR152_18410</name>
</gene>
<accession>A0A2D2DVH0</accession>
<dbReference type="InterPro" id="IPR011050">
    <property type="entry name" value="Pectin_lyase_fold/virulence"/>
</dbReference>
<dbReference type="Gene3D" id="2.160.20.10">
    <property type="entry name" value="Single-stranded right-handed beta-helix, Pectin lyase-like"/>
    <property type="match status" value="1"/>
</dbReference>
<name>A0A2D2DVH0_9BURK</name>
<organism evidence="1 2">
    <name type="scientific">Massilia violaceinigra</name>
    <dbReference type="NCBI Taxonomy" id="2045208"/>
    <lineage>
        <taxon>Bacteria</taxon>
        <taxon>Pseudomonadati</taxon>
        <taxon>Pseudomonadota</taxon>
        <taxon>Betaproteobacteria</taxon>
        <taxon>Burkholderiales</taxon>
        <taxon>Oxalobacteraceae</taxon>
        <taxon>Telluria group</taxon>
        <taxon>Massilia</taxon>
    </lineage>
</organism>
<dbReference type="InterPro" id="IPR012334">
    <property type="entry name" value="Pectin_lyas_fold"/>
</dbReference>
<dbReference type="SUPFAM" id="SSF51126">
    <property type="entry name" value="Pectin lyase-like"/>
    <property type="match status" value="1"/>
</dbReference>
<dbReference type="OrthoDB" id="8878147at2"/>
<dbReference type="KEGG" id="mass:CR152_18410"/>
<reference evidence="1" key="1">
    <citation type="submission" date="2017-10" db="EMBL/GenBank/DDBJ databases">
        <title>Massilia psychrophilum sp. nov., a novel purple-pigmented bacterium isolated from Tianshan glacier, Xinjiang Municipality, China.</title>
        <authorList>
            <person name="Wang H."/>
        </authorList>
    </citation>
    <scope>NUCLEOTIDE SEQUENCE [LARGE SCALE GENOMIC DNA]</scope>
    <source>
        <strain evidence="1">B2</strain>
    </source>
</reference>
<dbReference type="Proteomes" id="UP000229897">
    <property type="component" value="Chromosome"/>
</dbReference>